<evidence type="ECO:0000256" key="7">
    <source>
        <dbReference type="ARBA" id="ARBA00045280"/>
    </source>
</evidence>
<feature type="transmembrane region" description="Helical" evidence="9">
    <location>
        <begin position="149"/>
        <end position="167"/>
    </location>
</feature>
<evidence type="ECO:0000256" key="8">
    <source>
        <dbReference type="RuleBase" id="RU000477"/>
    </source>
</evidence>
<dbReference type="EMBL" id="CAJPIZ010006185">
    <property type="protein sequence ID" value="CAG2109299.1"/>
    <property type="molecule type" value="Genomic_DNA"/>
</dbReference>
<comment type="subcellular location">
    <subcellularLocation>
        <location evidence="1">Membrane</location>
        <topology evidence="1">Multi-pass membrane protein</topology>
    </subcellularLocation>
</comment>
<evidence type="ECO:0000256" key="3">
    <source>
        <dbReference type="ARBA" id="ARBA00022448"/>
    </source>
</evidence>
<dbReference type="GO" id="GO:0015250">
    <property type="term" value="F:water channel activity"/>
    <property type="evidence" value="ECO:0007669"/>
    <property type="project" value="TreeGrafter"/>
</dbReference>
<dbReference type="Proteomes" id="UP000759131">
    <property type="component" value="Unassembled WGS sequence"/>
</dbReference>
<keyword evidence="5 9" id="KW-1133">Transmembrane helix</keyword>
<protein>
    <recommendedName>
        <fullName evidence="12">Aquaporin</fullName>
    </recommendedName>
</protein>
<dbReference type="InterPro" id="IPR000425">
    <property type="entry name" value="MIP"/>
</dbReference>
<evidence type="ECO:0000256" key="2">
    <source>
        <dbReference type="ARBA" id="ARBA00006175"/>
    </source>
</evidence>
<dbReference type="SUPFAM" id="SSF81338">
    <property type="entry name" value="Aquaporin-like"/>
    <property type="match status" value="1"/>
</dbReference>
<dbReference type="EMBL" id="OC860760">
    <property type="protein sequence ID" value="CAD7628869.1"/>
    <property type="molecule type" value="Genomic_DNA"/>
</dbReference>
<dbReference type="Pfam" id="PF00230">
    <property type="entry name" value="MIP"/>
    <property type="match status" value="1"/>
</dbReference>
<proteinExistence type="inferred from homology"/>
<keyword evidence="6 9" id="KW-0472">Membrane</keyword>
<feature type="transmembrane region" description="Helical" evidence="9">
    <location>
        <begin position="90"/>
        <end position="112"/>
    </location>
</feature>
<dbReference type="GO" id="GO:0015254">
    <property type="term" value="F:glycerol channel activity"/>
    <property type="evidence" value="ECO:0007669"/>
    <property type="project" value="TreeGrafter"/>
</dbReference>
<dbReference type="InterPro" id="IPR050363">
    <property type="entry name" value="MIP/Aquaporin"/>
</dbReference>
<comment type="function">
    <text evidence="7">Aquaglyceroporin that may modulate the water content and osmolytes during anhydrobiosis.</text>
</comment>
<dbReference type="AlphaFoldDB" id="A0A7R9KVK2"/>
<gene>
    <name evidence="10" type="ORF">OSB1V03_LOCUS9288</name>
</gene>
<organism evidence="10">
    <name type="scientific">Medioppia subpectinata</name>
    <dbReference type="NCBI Taxonomy" id="1979941"/>
    <lineage>
        <taxon>Eukaryota</taxon>
        <taxon>Metazoa</taxon>
        <taxon>Ecdysozoa</taxon>
        <taxon>Arthropoda</taxon>
        <taxon>Chelicerata</taxon>
        <taxon>Arachnida</taxon>
        <taxon>Acari</taxon>
        <taxon>Acariformes</taxon>
        <taxon>Sarcoptiformes</taxon>
        <taxon>Oribatida</taxon>
        <taxon>Brachypylina</taxon>
        <taxon>Oppioidea</taxon>
        <taxon>Oppiidae</taxon>
        <taxon>Medioppia</taxon>
    </lineage>
</organism>
<dbReference type="PROSITE" id="PS00221">
    <property type="entry name" value="MIP"/>
    <property type="match status" value="1"/>
</dbReference>
<name>A0A7R9KVK2_9ACAR</name>
<feature type="transmembrane region" description="Helical" evidence="9">
    <location>
        <begin position="179"/>
        <end position="198"/>
    </location>
</feature>
<accession>A0A7R9KVK2</accession>
<evidence type="ECO:0000313" key="10">
    <source>
        <dbReference type="EMBL" id="CAD7628869.1"/>
    </source>
</evidence>
<evidence type="ECO:0000256" key="9">
    <source>
        <dbReference type="SAM" id="Phobius"/>
    </source>
</evidence>
<dbReference type="OrthoDB" id="3222at2759"/>
<keyword evidence="11" id="KW-1185">Reference proteome</keyword>
<dbReference type="Gene3D" id="1.20.1080.10">
    <property type="entry name" value="Glycerol uptake facilitator protein"/>
    <property type="match status" value="1"/>
</dbReference>
<dbReference type="PRINTS" id="PR00783">
    <property type="entry name" value="MINTRINSICP"/>
</dbReference>
<evidence type="ECO:0008006" key="12">
    <source>
        <dbReference type="Google" id="ProtNLM"/>
    </source>
</evidence>
<sequence>MNSLRIKSDCLREFLAELLGTFTLTCIGCSGNAYVTVAKEGAIAHAVGPWIWGLSLTAGIYVCGGVSGGHVNPAVTLGMASIGKLPWRKVFHYFLAQYIGAFIAAVITYVVYREAILYQFDGKLLTTGPNATAGIFGTFPAPGITTGTAIIDQIVSVAFFLLLINAITDERNMACPKGLVPIAIGMTNLGLLVFSFGYNCGGPINPARDFSPRLFSAMAGWGTDVFSDNIICVAFRVNSYGYFWVPFIGCHIGGIVGCWIYKLFIENHWPKESYDFPNSSESETNNYYNSYKDMALNRVQPI</sequence>
<dbReference type="InterPro" id="IPR015685">
    <property type="entry name" value="Aquaporin_9"/>
</dbReference>
<keyword evidence="3 8" id="KW-0813">Transport</keyword>
<feature type="transmembrane region" description="Helical" evidence="9">
    <location>
        <begin position="243"/>
        <end position="264"/>
    </location>
</feature>
<dbReference type="CDD" id="cd00333">
    <property type="entry name" value="MIP"/>
    <property type="match status" value="1"/>
</dbReference>
<evidence type="ECO:0000256" key="6">
    <source>
        <dbReference type="ARBA" id="ARBA00023136"/>
    </source>
</evidence>
<evidence type="ECO:0000256" key="4">
    <source>
        <dbReference type="ARBA" id="ARBA00022692"/>
    </source>
</evidence>
<dbReference type="PANTHER" id="PTHR43829:SF9">
    <property type="entry name" value="AQUAPORIN-9"/>
    <property type="match status" value="1"/>
</dbReference>
<reference evidence="10" key="1">
    <citation type="submission" date="2020-11" db="EMBL/GenBank/DDBJ databases">
        <authorList>
            <person name="Tran Van P."/>
        </authorList>
    </citation>
    <scope>NUCLEOTIDE SEQUENCE</scope>
</reference>
<evidence type="ECO:0000256" key="5">
    <source>
        <dbReference type="ARBA" id="ARBA00022989"/>
    </source>
</evidence>
<keyword evidence="4 8" id="KW-0812">Transmembrane</keyword>
<dbReference type="NCBIfam" id="TIGR00861">
    <property type="entry name" value="MIP"/>
    <property type="match status" value="1"/>
</dbReference>
<dbReference type="InterPro" id="IPR022357">
    <property type="entry name" value="MIP_CS"/>
</dbReference>
<dbReference type="PANTHER" id="PTHR43829">
    <property type="entry name" value="AQUAPORIN OR AQUAGLYCEROPORIN RELATED"/>
    <property type="match status" value="1"/>
</dbReference>
<dbReference type="InterPro" id="IPR023271">
    <property type="entry name" value="Aquaporin-like"/>
</dbReference>
<evidence type="ECO:0000256" key="1">
    <source>
        <dbReference type="ARBA" id="ARBA00004141"/>
    </source>
</evidence>
<dbReference type="GO" id="GO:0016323">
    <property type="term" value="C:basolateral plasma membrane"/>
    <property type="evidence" value="ECO:0007669"/>
    <property type="project" value="TreeGrafter"/>
</dbReference>
<evidence type="ECO:0000313" key="11">
    <source>
        <dbReference type="Proteomes" id="UP000759131"/>
    </source>
</evidence>
<dbReference type="PRINTS" id="PR02021">
    <property type="entry name" value="AQUAPORIN9"/>
</dbReference>
<comment type="similarity">
    <text evidence="2 8">Belongs to the MIP/aquaporin (TC 1.A.8) family.</text>
</comment>